<keyword evidence="1" id="KW-1133">Transmembrane helix</keyword>
<reference evidence="2" key="1">
    <citation type="submission" date="2020-10" db="EMBL/GenBank/DDBJ databases">
        <title>Sequencing the genomes of 1000 actinobacteria strains.</title>
        <authorList>
            <person name="Klenk H.-P."/>
        </authorList>
    </citation>
    <scope>NUCLEOTIDE SEQUENCE</scope>
    <source>
        <strain evidence="2">DSM 45354</strain>
    </source>
</reference>
<keyword evidence="1" id="KW-0472">Membrane</keyword>
<feature type="transmembrane region" description="Helical" evidence="1">
    <location>
        <begin position="185"/>
        <end position="201"/>
    </location>
</feature>
<evidence type="ECO:0000313" key="3">
    <source>
        <dbReference type="Proteomes" id="UP000638648"/>
    </source>
</evidence>
<feature type="transmembrane region" description="Helical" evidence="1">
    <location>
        <begin position="79"/>
        <end position="97"/>
    </location>
</feature>
<dbReference type="Proteomes" id="UP000638648">
    <property type="component" value="Unassembled WGS sequence"/>
</dbReference>
<dbReference type="AlphaFoldDB" id="A0A927MNK3"/>
<keyword evidence="3" id="KW-1185">Reference proteome</keyword>
<feature type="transmembrane region" description="Helical" evidence="1">
    <location>
        <begin position="345"/>
        <end position="378"/>
    </location>
</feature>
<evidence type="ECO:0000313" key="2">
    <source>
        <dbReference type="EMBL" id="MBE1603247.1"/>
    </source>
</evidence>
<comment type="caution">
    <text evidence="2">The sequence shown here is derived from an EMBL/GenBank/DDBJ whole genome shotgun (WGS) entry which is preliminary data.</text>
</comment>
<protein>
    <submittedName>
        <fullName evidence="2">Uncharacterized protein</fullName>
    </submittedName>
</protein>
<feature type="transmembrane region" description="Helical" evidence="1">
    <location>
        <begin position="207"/>
        <end position="225"/>
    </location>
</feature>
<feature type="transmembrane region" description="Helical" evidence="1">
    <location>
        <begin position="393"/>
        <end position="410"/>
    </location>
</feature>
<evidence type="ECO:0000256" key="1">
    <source>
        <dbReference type="SAM" id="Phobius"/>
    </source>
</evidence>
<gene>
    <name evidence="2" type="ORF">HEB94_000095</name>
</gene>
<keyword evidence="1" id="KW-0812">Transmembrane</keyword>
<organism evidence="2 3">
    <name type="scientific">Actinopolymorpha pittospori</name>
    <dbReference type="NCBI Taxonomy" id="648752"/>
    <lineage>
        <taxon>Bacteria</taxon>
        <taxon>Bacillati</taxon>
        <taxon>Actinomycetota</taxon>
        <taxon>Actinomycetes</taxon>
        <taxon>Propionibacteriales</taxon>
        <taxon>Actinopolymorphaceae</taxon>
        <taxon>Actinopolymorpha</taxon>
    </lineage>
</organism>
<feature type="transmembrane region" description="Helical" evidence="1">
    <location>
        <begin position="109"/>
        <end position="128"/>
    </location>
</feature>
<name>A0A927MNK3_9ACTN</name>
<dbReference type="RefSeq" id="WP_192748122.1">
    <property type="nucleotide sequence ID" value="NZ_BAABJL010000055.1"/>
</dbReference>
<feature type="transmembrane region" description="Helical" evidence="1">
    <location>
        <begin position="36"/>
        <end position="58"/>
    </location>
</feature>
<accession>A0A927MNK3</accession>
<dbReference type="EMBL" id="JADBEM010000001">
    <property type="protein sequence ID" value="MBE1603247.1"/>
    <property type="molecule type" value="Genomic_DNA"/>
</dbReference>
<feature type="transmembrane region" description="Helical" evidence="1">
    <location>
        <begin position="161"/>
        <end position="178"/>
    </location>
</feature>
<sequence length="440" mass="46158">MTSLCLLALLALFAGQFVLARTTPEPLRSILRVQAVYWFLAYVLRPVILVLVSPAPVVNDSLADDRLAYGGYDAHLPAVLVPVIVGHAVYLLLVLLVGPRLPHFRALQASPALVLVLFAILLGARLAWMSGVHSAVVASLLTLAPVVVALMLFPAHPPRRLALLVGLLVLAEVSWSVIFASKTPVLSLVVCLVLVAASRGWRPRRGHLVVGVLAVPGLVLGFSVLQSVKHDSTVISDLQVVDQRYPALVRPLLPLARRFDLLAAVTDSTYAQGRWISAGEVARRAATSLVPRAVADDKTHSAGERWAIEVRSLSRNSVPGVSLAEGPVAEGNAVAGLSGVVAECAFLAVLTLACAAALACGGTFVFALACCLVLQPAIQERGVLGIADVTGKGLQIALVVAAASLLFGGVRRAVRNRCASAEAHRPHAGTPARLGIAGDR</sequence>
<feature type="transmembrane region" description="Helical" evidence="1">
    <location>
        <begin position="135"/>
        <end position="155"/>
    </location>
</feature>
<proteinExistence type="predicted"/>